<dbReference type="EMBL" id="BART01002399">
    <property type="protein sequence ID" value="GAG61049.1"/>
    <property type="molecule type" value="Genomic_DNA"/>
</dbReference>
<dbReference type="NCBIfam" id="TIGR01641">
    <property type="entry name" value="phageSPP1_gp7"/>
    <property type="match status" value="1"/>
</dbReference>
<sequence>RSELIARTETANALSTASLDSMSDMGIEGKEWVTAGDANVSDECQGNEAEGVIPVNQEFSGGVMAPPQHPDCRCTVAPARLSR</sequence>
<organism evidence="2">
    <name type="scientific">marine sediment metagenome</name>
    <dbReference type="NCBI Taxonomy" id="412755"/>
    <lineage>
        <taxon>unclassified sequences</taxon>
        <taxon>metagenomes</taxon>
        <taxon>ecological metagenomes</taxon>
    </lineage>
</organism>
<gene>
    <name evidence="2" type="ORF">S01H4_07355</name>
</gene>
<dbReference type="InterPro" id="IPR006528">
    <property type="entry name" value="Phage_head_morphogenesis_dom"/>
</dbReference>
<dbReference type="AlphaFoldDB" id="X0YW62"/>
<accession>X0YW62</accession>
<evidence type="ECO:0000313" key="2">
    <source>
        <dbReference type="EMBL" id="GAG61049.1"/>
    </source>
</evidence>
<reference evidence="2" key="1">
    <citation type="journal article" date="2014" name="Front. Microbiol.">
        <title>High frequency of phylogenetically diverse reductive dehalogenase-homologous genes in deep subseafloor sedimentary metagenomes.</title>
        <authorList>
            <person name="Kawai M."/>
            <person name="Futagami T."/>
            <person name="Toyoda A."/>
            <person name="Takaki Y."/>
            <person name="Nishi S."/>
            <person name="Hori S."/>
            <person name="Arai W."/>
            <person name="Tsubouchi T."/>
            <person name="Morono Y."/>
            <person name="Uchiyama I."/>
            <person name="Ito T."/>
            <person name="Fujiyama A."/>
            <person name="Inagaki F."/>
            <person name="Takami H."/>
        </authorList>
    </citation>
    <scope>NUCLEOTIDE SEQUENCE</scope>
    <source>
        <strain evidence="2">Expedition CK06-06</strain>
    </source>
</reference>
<protein>
    <recommendedName>
        <fullName evidence="1">Phage head morphogenesis domain-containing protein</fullName>
    </recommendedName>
</protein>
<evidence type="ECO:0000259" key="1">
    <source>
        <dbReference type="Pfam" id="PF04233"/>
    </source>
</evidence>
<feature type="domain" description="Phage head morphogenesis" evidence="1">
    <location>
        <begin position="1"/>
        <end position="76"/>
    </location>
</feature>
<proteinExistence type="predicted"/>
<dbReference type="Pfam" id="PF04233">
    <property type="entry name" value="Phage_Mu_F"/>
    <property type="match status" value="1"/>
</dbReference>
<feature type="non-terminal residue" evidence="2">
    <location>
        <position position="1"/>
    </location>
</feature>
<comment type="caution">
    <text evidence="2">The sequence shown here is derived from an EMBL/GenBank/DDBJ whole genome shotgun (WGS) entry which is preliminary data.</text>
</comment>
<name>X0YW62_9ZZZZ</name>